<dbReference type="InterPro" id="IPR036589">
    <property type="entry name" value="HCY_dom_sf"/>
</dbReference>
<feature type="region of interest" description="Disordered" evidence="2">
    <location>
        <begin position="40"/>
        <end position="77"/>
    </location>
</feature>
<evidence type="ECO:0000256" key="1">
    <source>
        <dbReference type="ARBA" id="ARBA00034478"/>
    </source>
</evidence>
<dbReference type="Gene3D" id="3.20.20.330">
    <property type="entry name" value="Homocysteine-binding-like domain"/>
    <property type="match status" value="1"/>
</dbReference>
<dbReference type="Proteomes" id="UP000593567">
    <property type="component" value="Unassembled WGS sequence"/>
</dbReference>
<sequence length="77" mass="8527">MGNQEASRNYWEVLQPASGRPFAPSLSKPDAWGVTKGSEMLKQQTARTKDEDISKLQEYRHTHSGKCPTRHGIAAAS</sequence>
<evidence type="ECO:0000313" key="3">
    <source>
        <dbReference type="EMBL" id="KAF6031418.1"/>
    </source>
</evidence>
<dbReference type="EMBL" id="VXIV02001606">
    <property type="protein sequence ID" value="KAF6031418.1"/>
    <property type="molecule type" value="Genomic_DNA"/>
</dbReference>
<comment type="pathway">
    <text evidence="1">Amino-acid biosynthesis; L-methionine biosynthesis via de novo pathway.</text>
</comment>
<comment type="caution">
    <text evidence="3">The sequence shown here is derived from an EMBL/GenBank/DDBJ whole genome shotgun (WGS) entry which is preliminary data.</text>
</comment>
<evidence type="ECO:0000313" key="4">
    <source>
        <dbReference type="Proteomes" id="UP000593567"/>
    </source>
</evidence>
<protein>
    <submittedName>
        <fullName evidence="3">BHMT</fullName>
    </submittedName>
</protein>
<keyword evidence="4" id="KW-1185">Reference proteome</keyword>
<gene>
    <name evidence="3" type="ORF">EB796_010284</name>
</gene>
<evidence type="ECO:0000256" key="2">
    <source>
        <dbReference type="SAM" id="MobiDB-lite"/>
    </source>
</evidence>
<feature type="compositionally biased region" description="Basic and acidic residues" evidence="2">
    <location>
        <begin position="47"/>
        <end position="61"/>
    </location>
</feature>
<organism evidence="3 4">
    <name type="scientific">Bugula neritina</name>
    <name type="common">Brown bryozoan</name>
    <name type="synonym">Sertularia neritina</name>
    <dbReference type="NCBI Taxonomy" id="10212"/>
    <lineage>
        <taxon>Eukaryota</taxon>
        <taxon>Metazoa</taxon>
        <taxon>Spiralia</taxon>
        <taxon>Lophotrochozoa</taxon>
        <taxon>Bryozoa</taxon>
        <taxon>Gymnolaemata</taxon>
        <taxon>Cheilostomatida</taxon>
        <taxon>Flustrina</taxon>
        <taxon>Buguloidea</taxon>
        <taxon>Bugulidae</taxon>
        <taxon>Bugula</taxon>
    </lineage>
</organism>
<dbReference type="AlphaFoldDB" id="A0A7J7K1E6"/>
<name>A0A7J7K1E6_BUGNE</name>
<proteinExistence type="predicted"/>
<reference evidence="3" key="1">
    <citation type="submission" date="2020-06" db="EMBL/GenBank/DDBJ databases">
        <title>Draft genome of Bugula neritina, a colonial animal packing powerful symbionts and potential medicines.</title>
        <authorList>
            <person name="Rayko M."/>
        </authorList>
    </citation>
    <scope>NUCLEOTIDE SEQUENCE [LARGE SCALE GENOMIC DNA]</scope>
    <source>
        <strain evidence="3">Kwan_BN1</strain>
    </source>
</reference>
<accession>A0A7J7K1E6</accession>